<accession>A0A376GL26</accession>
<protein>
    <recommendedName>
        <fullName evidence="4">PsbP C-terminal domain-containing protein</fullName>
    </recommendedName>
</protein>
<dbReference type="AlphaFoldDB" id="A0A376GL26"/>
<feature type="signal peptide" evidence="1">
    <location>
        <begin position="1"/>
        <end position="18"/>
    </location>
</feature>
<proteinExistence type="predicted"/>
<dbReference type="RefSeq" id="WP_038335672.1">
    <property type="nucleotide sequence ID" value="NZ_JSYQ01000016.1"/>
</dbReference>
<evidence type="ECO:0000313" key="2">
    <source>
        <dbReference type="EMBL" id="STD59226.1"/>
    </source>
</evidence>
<gene>
    <name evidence="2" type="ORF">NCTC13456_02863</name>
</gene>
<dbReference type="Proteomes" id="UP000254737">
    <property type="component" value="Unassembled WGS sequence"/>
</dbReference>
<feature type="chain" id="PRO_5016820246" description="PsbP C-terminal domain-containing protein" evidence="1">
    <location>
        <begin position="19"/>
        <end position="170"/>
    </location>
</feature>
<evidence type="ECO:0008006" key="4">
    <source>
        <dbReference type="Google" id="ProtNLM"/>
    </source>
</evidence>
<organism evidence="2 3">
    <name type="scientific">Empedobacter falsenii</name>
    <dbReference type="NCBI Taxonomy" id="343874"/>
    <lineage>
        <taxon>Bacteria</taxon>
        <taxon>Pseudomonadati</taxon>
        <taxon>Bacteroidota</taxon>
        <taxon>Flavobacteriia</taxon>
        <taxon>Flavobacteriales</taxon>
        <taxon>Weeksellaceae</taxon>
        <taxon>Empedobacter</taxon>
    </lineage>
</organism>
<evidence type="ECO:0000256" key="1">
    <source>
        <dbReference type="SAM" id="SignalP"/>
    </source>
</evidence>
<keyword evidence="1" id="KW-0732">Signal</keyword>
<name>A0A376GL26_9FLAO</name>
<evidence type="ECO:0000313" key="3">
    <source>
        <dbReference type="Proteomes" id="UP000254737"/>
    </source>
</evidence>
<reference evidence="2 3" key="1">
    <citation type="submission" date="2018-06" db="EMBL/GenBank/DDBJ databases">
        <authorList>
            <consortium name="Pathogen Informatics"/>
            <person name="Doyle S."/>
        </authorList>
    </citation>
    <scope>NUCLEOTIDE SEQUENCE [LARGE SCALE GENOMIC DNA]</scope>
    <source>
        <strain evidence="2 3">NCTC13456</strain>
    </source>
</reference>
<sequence>MKKLLFIATLFTCITAFAQQKIHGAESFALTIPKDFQRTVGLNDYATIQFESLAPKPNSYGFVIFEHKDELKLADSNLDMIDYTLNSIEPYTTQKGFKYIKKPYVAYEKRFNYAYAEFETNEPESGHIYFLQTVIETKEFVYQILQYCSFENQEIMKSDFVKIANSFKVE</sequence>
<dbReference type="EMBL" id="UFXS01000001">
    <property type="protein sequence ID" value="STD59226.1"/>
    <property type="molecule type" value="Genomic_DNA"/>
</dbReference>
<dbReference type="OrthoDB" id="852305at2"/>